<dbReference type="EMBL" id="LR796165">
    <property type="protein sequence ID" value="CAB4122930.1"/>
    <property type="molecule type" value="Genomic_DNA"/>
</dbReference>
<evidence type="ECO:0000256" key="1">
    <source>
        <dbReference type="SAM" id="MobiDB-lite"/>
    </source>
</evidence>
<organism evidence="2">
    <name type="scientific">uncultured Caudovirales phage</name>
    <dbReference type="NCBI Taxonomy" id="2100421"/>
    <lineage>
        <taxon>Viruses</taxon>
        <taxon>Duplodnaviria</taxon>
        <taxon>Heunggongvirae</taxon>
        <taxon>Uroviricota</taxon>
        <taxon>Caudoviricetes</taxon>
        <taxon>Peduoviridae</taxon>
        <taxon>Maltschvirus</taxon>
        <taxon>Maltschvirus maltsch</taxon>
    </lineage>
</organism>
<feature type="region of interest" description="Disordered" evidence="1">
    <location>
        <begin position="18"/>
        <end position="38"/>
    </location>
</feature>
<accession>A0A6J5KSC7</accession>
<reference evidence="2" key="1">
    <citation type="submission" date="2020-04" db="EMBL/GenBank/DDBJ databases">
        <authorList>
            <person name="Chiriac C."/>
            <person name="Salcher M."/>
            <person name="Ghai R."/>
            <person name="Kavagutti S V."/>
        </authorList>
    </citation>
    <scope>NUCLEOTIDE SEQUENCE</scope>
</reference>
<evidence type="ECO:0000313" key="2">
    <source>
        <dbReference type="EMBL" id="CAB4122930.1"/>
    </source>
</evidence>
<proteinExistence type="predicted"/>
<sequence length="190" mass="22608">MAMNPEELKNLTHYSHQRLKTIHSRPQPDKTSEGSYRSPYDKPKGLWVSNESDHGWKDWCVGEQWELRPNSFNWRNDILLKPDASVLILEDSVDVVRFSREWGKADHKYRDSIYIDWKGVASEWQGIIIPNYLWNDRLHHQWYYPWDCASGCIWDADAIKSITSWRLHGDYPIQSRYIRPERQDDCGVSK</sequence>
<protein>
    <submittedName>
        <fullName evidence="2">Uncharacterized protein</fullName>
    </submittedName>
</protein>
<name>A0A6J5KSC7_9CAUD</name>
<gene>
    <name evidence="2" type="ORF">UFOVP28_77</name>
</gene>